<sequence>MFLHPASGSTDSRRHQVDEFVSAGFRVVTYDHRGALEPGARRRACGA</sequence>
<protein>
    <recommendedName>
        <fullName evidence="3">Alpha/beta hydrolase</fullName>
    </recommendedName>
</protein>
<dbReference type="InterPro" id="IPR029058">
    <property type="entry name" value="AB_hydrolase_fold"/>
</dbReference>
<reference evidence="1 2" key="1">
    <citation type="journal article" date="2011" name="J. Bacteriol.">
        <title>Whole genome sequence of the rifamycin B-producing strain Amycolatopsis mediterranei S699.</title>
        <authorList>
            <person name="Verma M."/>
            <person name="Kaur J."/>
            <person name="Kumar M."/>
            <person name="Kumari K."/>
            <person name="Saxena A."/>
            <person name="Anand S."/>
            <person name="Nigam A."/>
            <person name="Ravi V."/>
            <person name="Raghuvanshi S."/>
            <person name="Khurana P."/>
            <person name="Tyagi A.K."/>
            <person name="Khurana J.P."/>
            <person name="Lal R."/>
        </authorList>
    </citation>
    <scope>NUCLEOTIDE SEQUENCE [LARGE SCALE GENOMIC DNA]</scope>
    <source>
        <strain evidence="1 2">S699</strain>
    </source>
</reference>
<dbReference type="EMBL" id="CP002896">
    <property type="protein sequence ID" value="AEK44158.1"/>
    <property type="molecule type" value="Genomic_DNA"/>
</dbReference>
<dbReference type="Gene3D" id="3.40.50.1820">
    <property type="entry name" value="alpha/beta hydrolase"/>
    <property type="match status" value="1"/>
</dbReference>
<evidence type="ECO:0008006" key="3">
    <source>
        <dbReference type="Google" id="ProtNLM"/>
    </source>
</evidence>
<dbReference type="Proteomes" id="UP000006138">
    <property type="component" value="Chromosome"/>
</dbReference>
<gene>
    <name evidence="1" type="ordered locus">RAM_28405</name>
</gene>
<dbReference type="AlphaFoldDB" id="A0A9R0UAX6"/>
<proteinExistence type="predicted"/>
<dbReference type="SUPFAM" id="SSF53474">
    <property type="entry name" value="alpha/beta-Hydrolases"/>
    <property type="match status" value="1"/>
</dbReference>
<dbReference type="KEGG" id="amn:RAM_28405"/>
<name>A0A9R0UAX6_AMYMS</name>
<evidence type="ECO:0000313" key="1">
    <source>
        <dbReference type="EMBL" id="AEK44158.1"/>
    </source>
</evidence>
<keyword evidence="2" id="KW-1185">Reference proteome</keyword>
<accession>A0A9R0UAX6</accession>
<evidence type="ECO:0000313" key="2">
    <source>
        <dbReference type="Proteomes" id="UP000006138"/>
    </source>
</evidence>
<organism evidence="1 2">
    <name type="scientific">Amycolatopsis mediterranei (strain S699)</name>
    <name type="common">Nocardia mediterranei</name>
    <dbReference type="NCBI Taxonomy" id="713604"/>
    <lineage>
        <taxon>Bacteria</taxon>
        <taxon>Bacillati</taxon>
        <taxon>Actinomycetota</taxon>
        <taxon>Actinomycetes</taxon>
        <taxon>Pseudonocardiales</taxon>
        <taxon>Pseudonocardiaceae</taxon>
        <taxon>Amycolatopsis</taxon>
    </lineage>
</organism>